<evidence type="ECO:0000313" key="2">
    <source>
        <dbReference type="EMBL" id="ATQ82886.1"/>
    </source>
</evidence>
<name>A0AAD0ACZ6_FAUOS</name>
<reference evidence="2" key="1">
    <citation type="submission" date="2017-11" db="EMBL/GenBank/DDBJ databases">
        <title>Complete Genome Sequence from Moraxella oslensis YHS isolated from human skin.</title>
        <authorList>
            <person name="Lee K."/>
            <person name="Lim J.Y."/>
            <person name="Hwang I."/>
        </authorList>
    </citation>
    <scope>NUCLEOTIDE SEQUENCE</scope>
    <source>
        <strain evidence="2">YHS</strain>
    </source>
</reference>
<dbReference type="AlphaFoldDB" id="A0AAD0ACZ6"/>
<dbReference type="Pfam" id="PF26115">
    <property type="entry name" value="PDDEXK_GAPS4"/>
    <property type="match status" value="1"/>
</dbReference>
<feature type="domain" description="GAPS4 PD-(D/E)XK nuclease" evidence="1">
    <location>
        <begin position="10"/>
        <end position="138"/>
    </location>
</feature>
<evidence type="ECO:0000259" key="1">
    <source>
        <dbReference type="Pfam" id="PF26115"/>
    </source>
</evidence>
<gene>
    <name evidence="2" type="ORF">YHS_03040</name>
</gene>
<accession>A0AAD0ACZ6</accession>
<protein>
    <recommendedName>
        <fullName evidence="1">GAPS4 PD-(D/E)XK nuclease domain-containing protein</fullName>
    </recommendedName>
</protein>
<sequence length="323" mass="37758">MSETANTANLASKVSNEICQWLKWQYNYAQDMDFECSNANHDKDTHPVDVVFYYKNPYTDKMVYLNTDLKSLKKASITTTKVRNDLRSLAMSIECAMVSPTWQDLFTIESDYDIYGLLFVFNYDGSFMADFNESILKKIDTTNLHIPKGQPIAIFEPKTIQYLLNVVDDLKEQLRSRRLHDQNDYDFYYPNLVTAKTHSINSYPATIETVLSPFMIIQFKNEHQNEYIVYYQEKGTTVEEFTYLIDTLGNHQLLGNHNKIEIVLNPSNSNKCLANFNAAKRSYAELWGMEVNDDFFRNLSVSVLNLKHHYYDPLNERMKDEQH</sequence>
<proteinExistence type="predicted"/>
<dbReference type="EMBL" id="CP024176">
    <property type="protein sequence ID" value="ATQ82886.1"/>
    <property type="molecule type" value="Genomic_DNA"/>
</dbReference>
<dbReference type="InterPro" id="IPR058873">
    <property type="entry name" value="PDDEXK_GAPS4"/>
</dbReference>
<organism evidence="2">
    <name type="scientific">Faucicola osloensis</name>
    <name type="common">Moraxella osloensis</name>
    <dbReference type="NCBI Taxonomy" id="34062"/>
    <lineage>
        <taxon>Bacteria</taxon>
        <taxon>Pseudomonadati</taxon>
        <taxon>Pseudomonadota</taxon>
        <taxon>Gammaproteobacteria</taxon>
        <taxon>Moraxellales</taxon>
        <taxon>Moraxellaceae</taxon>
        <taxon>Faucicola</taxon>
    </lineage>
</organism>